<proteinExistence type="inferred from homology"/>
<organism evidence="2 3">
    <name type="scientific">Cirrhinus mrigala</name>
    <name type="common">Mrigala</name>
    <dbReference type="NCBI Taxonomy" id="683832"/>
    <lineage>
        <taxon>Eukaryota</taxon>
        <taxon>Metazoa</taxon>
        <taxon>Chordata</taxon>
        <taxon>Craniata</taxon>
        <taxon>Vertebrata</taxon>
        <taxon>Euteleostomi</taxon>
        <taxon>Actinopterygii</taxon>
        <taxon>Neopterygii</taxon>
        <taxon>Teleostei</taxon>
        <taxon>Ostariophysi</taxon>
        <taxon>Cypriniformes</taxon>
        <taxon>Cyprinidae</taxon>
        <taxon>Labeoninae</taxon>
        <taxon>Labeonini</taxon>
        <taxon>Cirrhinus</taxon>
    </lineage>
</organism>
<dbReference type="PANTHER" id="PTHR45964">
    <property type="entry name" value="WSCD FAMILY MEMBER CG9164"/>
    <property type="match status" value="1"/>
</dbReference>
<reference evidence="2 3" key="1">
    <citation type="submission" date="2024-05" db="EMBL/GenBank/DDBJ databases">
        <title>Genome sequencing and assembly of Indian major carp, Cirrhinus mrigala (Hamilton, 1822).</title>
        <authorList>
            <person name="Mohindra V."/>
            <person name="Chowdhury L.M."/>
            <person name="Lal K."/>
            <person name="Jena J.K."/>
        </authorList>
    </citation>
    <scope>NUCLEOTIDE SEQUENCE [LARGE SCALE GENOMIC DNA]</scope>
    <source>
        <strain evidence="2">CM1030</strain>
        <tissue evidence="2">Blood</tissue>
    </source>
</reference>
<evidence type="ECO:0000256" key="1">
    <source>
        <dbReference type="ARBA" id="ARBA00010236"/>
    </source>
</evidence>
<evidence type="ECO:0000313" key="2">
    <source>
        <dbReference type="EMBL" id="KAL0174600.1"/>
    </source>
</evidence>
<sequence length="94" mass="10824">YASWWTSHVLDWLRYGKKLLVVHYEQLQESLVPTLQSITSFLNTSCNKDGHFKRSGARRPTFDPFTPDMKRLIDGYISTVDQALRASNHSGLPK</sequence>
<comment type="caution">
    <text evidence="2">The sequence shown here is derived from an EMBL/GenBank/DDBJ whole genome shotgun (WGS) entry which is preliminary data.</text>
</comment>
<dbReference type="Gene3D" id="3.40.50.300">
    <property type="entry name" value="P-loop containing nucleotide triphosphate hydrolases"/>
    <property type="match status" value="1"/>
</dbReference>
<dbReference type="InterPro" id="IPR027417">
    <property type="entry name" value="P-loop_NTPase"/>
</dbReference>
<dbReference type="AlphaFoldDB" id="A0ABD0PKN9"/>
<accession>A0ABD0PKN9</accession>
<evidence type="ECO:0008006" key="4">
    <source>
        <dbReference type="Google" id="ProtNLM"/>
    </source>
</evidence>
<gene>
    <name evidence="2" type="ORF">M9458_030568</name>
</gene>
<dbReference type="InterPro" id="IPR051589">
    <property type="entry name" value="Sialate-O-sulfotransferase"/>
</dbReference>
<comment type="similarity">
    <text evidence="1">Belongs to the WSCD family.</text>
</comment>
<dbReference type="PANTHER" id="PTHR45964:SF8">
    <property type="entry name" value="SIALATE:O-SULFOTRANSFERASE 1"/>
    <property type="match status" value="1"/>
</dbReference>
<dbReference type="Proteomes" id="UP001529510">
    <property type="component" value="Unassembled WGS sequence"/>
</dbReference>
<keyword evidence="3" id="KW-1185">Reference proteome</keyword>
<protein>
    <recommendedName>
        <fullName evidence="4">Sulfotransferase</fullName>
    </recommendedName>
</protein>
<dbReference type="EMBL" id="JAMKFB020000015">
    <property type="protein sequence ID" value="KAL0174600.1"/>
    <property type="molecule type" value="Genomic_DNA"/>
</dbReference>
<feature type="non-terminal residue" evidence="2">
    <location>
        <position position="1"/>
    </location>
</feature>
<feature type="non-terminal residue" evidence="2">
    <location>
        <position position="94"/>
    </location>
</feature>
<evidence type="ECO:0000313" key="3">
    <source>
        <dbReference type="Proteomes" id="UP001529510"/>
    </source>
</evidence>
<dbReference type="SUPFAM" id="SSF52540">
    <property type="entry name" value="P-loop containing nucleoside triphosphate hydrolases"/>
    <property type="match status" value="1"/>
</dbReference>
<name>A0ABD0PKN9_CIRMR</name>